<comment type="similarity">
    <text evidence="9">Belongs to the glycosyltransferase 9 family.</text>
</comment>
<keyword evidence="8" id="KW-0472">Membrane</keyword>
<dbReference type="InterPro" id="IPR011908">
    <property type="entry name" value="LipoPS_heptosylTferase-I"/>
</dbReference>
<reference evidence="14" key="1">
    <citation type="submission" date="2022-09" db="EMBL/GenBank/DDBJ databases">
        <title>Isolation and characterization of 3-chlorobenzoate degrading bacteria from soils in Shizuoka.</title>
        <authorList>
            <person name="Ifat A."/>
            <person name="Ogawa N."/>
            <person name="Kimbara K."/>
            <person name="Moriuchi R."/>
            <person name="Dohra H."/>
            <person name="Shintani M."/>
        </authorList>
    </citation>
    <scope>NUCLEOTIDE SEQUENCE</scope>
    <source>
        <strain evidence="14">19CS4-2</strain>
    </source>
</reference>
<keyword evidence="7" id="KW-0448">Lipopolysaccharide biosynthesis</keyword>
<keyword evidence="6" id="KW-0808">Transferase</keyword>
<evidence type="ECO:0000256" key="1">
    <source>
        <dbReference type="ARBA" id="ARBA00004515"/>
    </source>
</evidence>
<evidence type="ECO:0000256" key="3">
    <source>
        <dbReference type="ARBA" id="ARBA00022475"/>
    </source>
</evidence>
<dbReference type="PANTHER" id="PTHR30160:SF19">
    <property type="entry name" value="LIPOPOLYSACCHARIDE HEPTOSYLTRANSFERASE 1"/>
    <property type="match status" value="1"/>
</dbReference>
<evidence type="ECO:0000313" key="15">
    <source>
        <dbReference type="Proteomes" id="UP001055111"/>
    </source>
</evidence>
<name>A0AA37I7X8_9BURK</name>
<comment type="caution">
    <text evidence="14">The sequence shown here is derived from an EMBL/GenBank/DDBJ whole genome shotgun (WGS) entry which is preliminary data.</text>
</comment>
<accession>A0AA37I7X8</accession>
<dbReference type="InterPro" id="IPR002201">
    <property type="entry name" value="Glyco_trans_9"/>
</dbReference>
<proteinExistence type="inferred from homology"/>
<dbReference type="GO" id="GO:0008713">
    <property type="term" value="F:ADP-heptose-lipopolysaccharide heptosyltransferase activity"/>
    <property type="evidence" value="ECO:0007669"/>
    <property type="project" value="TreeGrafter"/>
</dbReference>
<dbReference type="NCBIfam" id="TIGR02193">
    <property type="entry name" value="heptsyl_trn_I"/>
    <property type="match status" value="1"/>
</dbReference>
<evidence type="ECO:0000256" key="11">
    <source>
        <dbReference type="ARBA" id="ARBA00044190"/>
    </source>
</evidence>
<dbReference type="RefSeq" id="WP_238210226.1">
    <property type="nucleotide sequence ID" value="NZ_BPUS01000001.1"/>
</dbReference>
<dbReference type="Pfam" id="PF01075">
    <property type="entry name" value="Glyco_transf_9"/>
    <property type="match status" value="1"/>
</dbReference>
<sequence>MKRILVVKVTSMGDVIQAQAVVADLHRAFPGVQIDWAVDEAFADILRWNPGISRVLYAPLRRFKKTRSAKDFAAIWASIKELRRERYDAVFDLHGVYKSAIISFLARAKRRFGYDNVNLGERGAAFAYSDRFAPRHDRNAWDGMRRALSEALDYPIEPVPSIVLTVPQPAVPPETVRYAPYALLFHATSKEEKKWPVANWIAVGQSLVERGVTPLLPWGTDAERDNAEAIARGVPGAHVLPKMSVVELAQCIQLSALVVGTDTGLVHLASALRRPTVMIFSATSRPLFGIDIPDLCISIGDDGRPPSVAEALDAIEHVRKSA</sequence>
<dbReference type="PANTHER" id="PTHR30160">
    <property type="entry name" value="TETRAACYLDISACCHARIDE 4'-KINASE-RELATED"/>
    <property type="match status" value="1"/>
</dbReference>
<dbReference type="Gene3D" id="3.40.50.2000">
    <property type="entry name" value="Glycogen Phosphorylase B"/>
    <property type="match status" value="2"/>
</dbReference>
<protein>
    <recommendedName>
        <fullName evidence="11">Lipopolysaccharide heptosyltransferase 1</fullName>
        <ecNumber evidence="10">2.4.99.23</ecNumber>
    </recommendedName>
    <alternativeName>
        <fullName evidence="12">ADP-heptose:lipopolysaccharide heptosyltransferase I</fullName>
    </alternativeName>
</protein>
<evidence type="ECO:0000256" key="5">
    <source>
        <dbReference type="ARBA" id="ARBA00022676"/>
    </source>
</evidence>
<evidence type="ECO:0000256" key="4">
    <source>
        <dbReference type="ARBA" id="ARBA00022519"/>
    </source>
</evidence>
<evidence type="ECO:0000256" key="6">
    <source>
        <dbReference type="ARBA" id="ARBA00022679"/>
    </source>
</evidence>
<dbReference type="SUPFAM" id="SSF53756">
    <property type="entry name" value="UDP-Glycosyltransferase/glycogen phosphorylase"/>
    <property type="match status" value="1"/>
</dbReference>
<dbReference type="Proteomes" id="UP001055111">
    <property type="component" value="Unassembled WGS sequence"/>
</dbReference>
<dbReference type="GO" id="GO:0005886">
    <property type="term" value="C:plasma membrane"/>
    <property type="evidence" value="ECO:0007669"/>
    <property type="project" value="UniProtKB-SubCell"/>
</dbReference>
<dbReference type="CDD" id="cd03789">
    <property type="entry name" value="GT9_LPS_heptosyltransferase"/>
    <property type="match status" value="1"/>
</dbReference>
<evidence type="ECO:0000256" key="12">
    <source>
        <dbReference type="ARBA" id="ARBA00044330"/>
    </source>
</evidence>
<dbReference type="AlphaFoldDB" id="A0AA37I7X8"/>
<evidence type="ECO:0000313" key="14">
    <source>
        <dbReference type="EMBL" id="GJH23874.1"/>
    </source>
</evidence>
<comment type="catalytic activity">
    <reaction evidence="13">
        <text>an alpha-Kdo-(2-&gt;4)-alpha-Kdo-(2-&gt;6)-lipid A + ADP-L-glycero-beta-D-manno-heptose = an L-alpha-D-Hep-(1-&gt;5)-[alpha-Kdo-(2-&gt;4)]-alpha-Kdo-(2-&gt;6)-lipid A + ADP + H(+)</text>
        <dbReference type="Rhea" id="RHEA:74067"/>
        <dbReference type="ChEBI" id="CHEBI:15378"/>
        <dbReference type="ChEBI" id="CHEBI:61506"/>
        <dbReference type="ChEBI" id="CHEBI:176431"/>
        <dbReference type="ChEBI" id="CHEBI:193068"/>
        <dbReference type="ChEBI" id="CHEBI:456216"/>
        <dbReference type="EC" id="2.4.99.23"/>
    </reaction>
</comment>
<evidence type="ECO:0000256" key="9">
    <source>
        <dbReference type="ARBA" id="ARBA00043995"/>
    </source>
</evidence>
<organism evidence="14 15">
    <name type="scientific">Caballeronia novacaledonica</name>
    <dbReference type="NCBI Taxonomy" id="1544861"/>
    <lineage>
        <taxon>Bacteria</taxon>
        <taxon>Pseudomonadati</taxon>
        <taxon>Pseudomonadota</taxon>
        <taxon>Betaproteobacteria</taxon>
        <taxon>Burkholderiales</taxon>
        <taxon>Burkholderiaceae</taxon>
        <taxon>Caballeronia</taxon>
    </lineage>
</organism>
<dbReference type="InterPro" id="IPR051199">
    <property type="entry name" value="LPS_LOS_Heptosyltrfase"/>
</dbReference>
<dbReference type="EMBL" id="BPUS01000001">
    <property type="protein sequence ID" value="GJH23874.1"/>
    <property type="molecule type" value="Genomic_DNA"/>
</dbReference>
<evidence type="ECO:0000256" key="2">
    <source>
        <dbReference type="ARBA" id="ARBA00004713"/>
    </source>
</evidence>
<evidence type="ECO:0000256" key="10">
    <source>
        <dbReference type="ARBA" id="ARBA00044041"/>
    </source>
</evidence>
<comment type="pathway">
    <text evidence="2">Bacterial outer membrane biogenesis; LPS core biosynthesis.</text>
</comment>
<dbReference type="EC" id="2.4.99.23" evidence="10"/>
<dbReference type="GO" id="GO:0009244">
    <property type="term" value="P:lipopolysaccharide core region biosynthetic process"/>
    <property type="evidence" value="ECO:0007669"/>
    <property type="project" value="InterPro"/>
</dbReference>
<dbReference type="GO" id="GO:0005829">
    <property type="term" value="C:cytosol"/>
    <property type="evidence" value="ECO:0007669"/>
    <property type="project" value="TreeGrafter"/>
</dbReference>
<evidence type="ECO:0000256" key="13">
    <source>
        <dbReference type="ARBA" id="ARBA00049201"/>
    </source>
</evidence>
<keyword evidence="5" id="KW-0328">Glycosyltransferase</keyword>
<comment type="subcellular location">
    <subcellularLocation>
        <location evidence="1">Cell inner membrane</location>
        <topology evidence="1">Peripheral membrane protein</topology>
        <orientation evidence="1">Cytoplasmic side</orientation>
    </subcellularLocation>
</comment>
<gene>
    <name evidence="14" type="primary">waaC</name>
    <name evidence="14" type="ORF">CBA19CS42_05180</name>
</gene>
<keyword evidence="4" id="KW-0997">Cell inner membrane</keyword>
<keyword evidence="3" id="KW-1003">Cell membrane</keyword>
<evidence type="ECO:0000256" key="8">
    <source>
        <dbReference type="ARBA" id="ARBA00023136"/>
    </source>
</evidence>
<evidence type="ECO:0000256" key="7">
    <source>
        <dbReference type="ARBA" id="ARBA00022985"/>
    </source>
</evidence>